<dbReference type="CDD" id="cd03224">
    <property type="entry name" value="ABC_TM1139_LivF_branched"/>
    <property type="match status" value="1"/>
</dbReference>
<dbReference type="GO" id="GO:0015658">
    <property type="term" value="F:branched-chain amino acid transmembrane transporter activity"/>
    <property type="evidence" value="ECO:0007669"/>
    <property type="project" value="TreeGrafter"/>
</dbReference>
<organism evidence="7 8">
    <name type="scientific">Mameliella alba</name>
    <dbReference type="NCBI Taxonomy" id="561184"/>
    <lineage>
        <taxon>Bacteria</taxon>
        <taxon>Pseudomonadati</taxon>
        <taxon>Pseudomonadota</taxon>
        <taxon>Alphaproteobacteria</taxon>
        <taxon>Rhodobacterales</taxon>
        <taxon>Roseobacteraceae</taxon>
        <taxon>Mameliella</taxon>
    </lineage>
</organism>
<name>A0A0B3S8N1_9RHOB</name>
<evidence type="ECO:0000256" key="5">
    <source>
        <dbReference type="ARBA" id="ARBA00022970"/>
    </source>
</evidence>
<evidence type="ECO:0000256" key="2">
    <source>
        <dbReference type="ARBA" id="ARBA00022448"/>
    </source>
</evidence>
<dbReference type="SUPFAM" id="SSF52540">
    <property type="entry name" value="P-loop containing nucleoside triphosphate hydrolases"/>
    <property type="match status" value="1"/>
</dbReference>
<reference evidence="7 8" key="1">
    <citation type="submission" date="2014-10" db="EMBL/GenBank/DDBJ databases">
        <title>Genome sequence of Ponticoccus sp. strain UMTAT08 isolated from clonal culture of toxic dinoflagellate Alexandrium tamiyavanichii.</title>
        <authorList>
            <person name="Gan H.Y."/>
            <person name="Muhd D.-D."/>
            <person name="Mohd Noor M.E."/>
            <person name="Yeong Y.S."/>
            <person name="Usup G."/>
        </authorList>
    </citation>
    <scope>NUCLEOTIDE SEQUENCE [LARGE SCALE GENOMIC DNA]</scope>
    <source>
        <strain evidence="7 8">UMTAT08</strain>
    </source>
</reference>
<dbReference type="Pfam" id="PF00005">
    <property type="entry name" value="ABC_tran"/>
    <property type="match status" value="1"/>
</dbReference>
<proteinExistence type="inferred from homology"/>
<comment type="caution">
    <text evidence="7">The sequence shown here is derived from an EMBL/GenBank/DDBJ whole genome shotgun (WGS) entry which is preliminary data.</text>
</comment>
<dbReference type="STRING" id="561184.SAMN05216376_103362"/>
<keyword evidence="2" id="KW-0813">Transport</keyword>
<dbReference type="InterPro" id="IPR017871">
    <property type="entry name" value="ABC_transporter-like_CS"/>
</dbReference>
<keyword evidence="5" id="KW-0029">Amino-acid transport</keyword>
<keyword evidence="4 7" id="KW-0067">ATP-binding</keyword>
<evidence type="ECO:0000313" key="7">
    <source>
        <dbReference type="EMBL" id="KHQ55323.1"/>
    </source>
</evidence>
<dbReference type="SMART" id="SM00382">
    <property type="entry name" value="AAA"/>
    <property type="match status" value="1"/>
</dbReference>
<dbReference type="OrthoDB" id="9806149at2"/>
<dbReference type="Proteomes" id="UP000030960">
    <property type="component" value="Unassembled WGS sequence"/>
</dbReference>
<dbReference type="PROSITE" id="PS00211">
    <property type="entry name" value="ABC_TRANSPORTER_1"/>
    <property type="match status" value="1"/>
</dbReference>
<accession>A0A0B3S8N1</accession>
<dbReference type="PATRIC" id="fig|1515334.3.peg.361"/>
<gene>
    <name evidence="7" type="ORF">OA50_00359</name>
</gene>
<comment type="similarity">
    <text evidence="1">Belongs to the ABC transporter superfamily.</text>
</comment>
<dbReference type="InterPro" id="IPR003439">
    <property type="entry name" value="ABC_transporter-like_ATP-bd"/>
</dbReference>
<dbReference type="PROSITE" id="PS50893">
    <property type="entry name" value="ABC_TRANSPORTER_2"/>
    <property type="match status" value="1"/>
</dbReference>
<evidence type="ECO:0000256" key="1">
    <source>
        <dbReference type="ARBA" id="ARBA00005417"/>
    </source>
</evidence>
<keyword evidence="8" id="KW-1185">Reference proteome</keyword>
<dbReference type="PANTHER" id="PTHR43820">
    <property type="entry name" value="HIGH-AFFINITY BRANCHED-CHAIN AMINO ACID TRANSPORT ATP-BINDING PROTEIN LIVF"/>
    <property type="match status" value="1"/>
</dbReference>
<feature type="domain" description="ABC transporter" evidence="6">
    <location>
        <begin position="5"/>
        <end position="229"/>
    </location>
</feature>
<evidence type="ECO:0000256" key="4">
    <source>
        <dbReference type="ARBA" id="ARBA00022840"/>
    </source>
</evidence>
<evidence type="ECO:0000256" key="3">
    <source>
        <dbReference type="ARBA" id="ARBA00022741"/>
    </source>
</evidence>
<dbReference type="PANTHER" id="PTHR43820:SF2">
    <property type="entry name" value="ABC TRANSPORTER ATP-BINDING PROTEIN"/>
    <property type="match status" value="1"/>
</dbReference>
<dbReference type="InterPro" id="IPR027417">
    <property type="entry name" value="P-loop_NTPase"/>
</dbReference>
<dbReference type="InterPro" id="IPR003593">
    <property type="entry name" value="AAA+_ATPase"/>
</dbReference>
<dbReference type="AlphaFoldDB" id="A0A0B3S8N1"/>
<protein>
    <submittedName>
        <fullName evidence="7">ABC transporter ATP-binding protein</fullName>
    </submittedName>
</protein>
<dbReference type="Gene3D" id="3.40.50.300">
    <property type="entry name" value="P-loop containing nucleotide triphosphate hydrolases"/>
    <property type="match status" value="1"/>
</dbReference>
<dbReference type="GO" id="GO:0015807">
    <property type="term" value="P:L-amino acid transport"/>
    <property type="evidence" value="ECO:0007669"/>
    <property type="project" value="TreeGrafter"/>
</dbReference>
<dbReference type="EMBL" id="JSUQ01000001">
    <property type="protein sequence ID" value="KHQ55323.1"/>
    <property type="molecule type" value="Genomic_DNA"/>
</dbReference>
<dbReference type="GO" id="GO:0016887">
    <property type="term" value="F:ATP hydrolysis activity"/>
    <property type="evidence" value="ECO:0007669"/>
    <property type="project" value="InterPro"/>
</dbReference>
<evidence type="ECO:0000259" key="6">
    <source>
        <dbReference type="PROSITE" id="PS50893"/>
    </source>
</evidence>
<dbReference type="InterPro" id="IPR052156">
    <property type="entry name" value="BCAA_Transport_ATP-bd_LivF"/>
</dbReference>
<dbReference type="RefSeq" id="WP_043136541.1">
    <property type="nucleotide sequence ID" value="NZ_JSUQ01000001.1"/>
</dbReference>
<dbReference type="GO" id="GO:0005524">
    <property type="term" value="F:ATP binding"/>
    <property type="evidence" value="ECO:0007669"/>
    <property type="project" value="UniProtKB-KW"/>
</dbReference>
<evidence type="ECO:0000313" key="8">
    <source>
        <dbReference type="Proteomes" id="UP000030960"/>
    </source>
</evidence>
<sequence>MSALLQVEGLKATYGASQALFGVDLQVASGEVVALMGRNGMGKTTTVKCICRLLRAEGHISFDGNDLRRLPAHRAARLGIGLVPEGRRCFADLTVQENLNAAARPGPWDMGKVGLLFPRLDERRTQVARSLSGGEQQMLAIGRALMTNPRLLILDEATEGLAPLIRQEIWDAIGQLKRETGMAILIIDKSLKELTQVSDRAVILNRGRTAWTGALDGLDPELAHRYLGV</sequence>
<keyword evidence="3" id="KW-0547">Nucleotide-binding</keyword>